<organism evidence="1 2">
    <name type="scientific">Steinernema carpocapsae</name>
    <name type="common">Entomopathogenic nematode</name>
    <dbReference type="NCBI Taxonomy" id="34508"/>
    <lineage>
        <taxon>Eukaryota</taxon>
        <taxon>Metazoa</taxon>
        <taxon>Ecdysozoa</taxon>
        <taxon>Nematoda</taxon>
        <taxon>Chromadorea</taxon>
        <taxon>Rhabditida</taxon>
        <taxon>Tylenchina</taxon>
        <taxon>Panagrolaimomorpha</taxon>
        <taxon>Strongyloidoidea</taxon>
        <taxon>Steinernematidae</taxon>
        <taxon>Steinernema</taxon>
    </lineage>
</organism>
<name>A0A4U5LP12_STECR</name>
<keyword evidence="2" id="KW-1185">Reference proteome</keyword>
<gene>
    <name evidence="1" type="ORF">L596_030314</name>
</gene>
<comment type="caution">
    <text evidence="1">The sequence shown here is derived from an EMBL/GenBank/DDBJ whole genome shotgun (WGS) entry which is preliminary data.</text>
</comment>
<reference evidence="1 2" key="2">
    <citation type="journal article" date="2019" name="G3 (Bethesda)">
        <title>Hybrid Assembly of the Genome of the Entomopathogenic Nematode Steinernema carpocapsae Identifies the X-Chromosome.</title>
        <authorList>
            <person name="Serra L."/>
            <person name="Macchietto M."/>
            <person name="Macias-Munoz A."/>
            <person name="McGill C.J."/>
            <person name="Rodriguez I.M."/>
            <person name="Rodriguez B."/>
            <person name="Murad R."/>
            <person name="Mortazavi A."/>
        </authorList>
    </citation>
    <scope>NUCLEOTIDE SEQUENCE [LARGE SCALE GENOMIC DNA]</scope>
    <source>
        <strain evidence="1 2">ALL</strain>
    </source>
</reference>
<evidence type="ECO:0000313" key="2">
    <source>
        <dbReference type="Proteomes" id="UP000298663"/>
    </source>
</evidence>
<reference evidence="1 2" key="1">
    <citation type="journal article" date="2015" name="Genome Biol.">
        <title>Comparative genomics of Steinernema reveals deeply conserved gene regulatory networks.</title>
        <authorList>
            <person name="Dillman A.R."/>
            <person name="Macchietto M."/>
            <person name="Porter C.F."/>
            <person name="Rogers A."/>
            <person name="Williams B."/>
            <person name="Antoshechkin I."/>
            <person name="Lee M.M."/>
            <person name="Goodwin Z."/>
            <person name="Lu X."/>
            <person name="Lewis E.E."/>
            <person name="Goodrich-Blair H."/>
            <person name="Stock S.P."/>
            <person name="Adams B.J."/>
            <person name="Sternberg P.W."/>
            <person name="Mortazavi A."/>
        </authorList>
    </citation>
    <scope>NUCLEOTIDE SEQUENCE [LARGE SCALE GENOMIC DNA]</scope>
    <source>
        <strain evidence="1 2">ALL</strain>
    </source>
</reference>
<dbReference type="AlphaFoldDB" id="A0A4U5LP12"/>
<dbReference type="Proteomes" id="UP000298663">
    <property type="component" value="Unassembled WGS sequence"/>
</dbReference>
<sequence>MSTTSGPLVDSAEPSQRHEESLILEFCVNQSGICSKCKPAFWTRRRVGDKGFLKASSCVESKNGGLYKLGHLLRKITLWRSCEIRWFRVQTVPQEIAELIMSSVAHTLQRLGTA</sequence>
<accession>A0A4U5LP12</accession>
<protein>
    <submittedName>
        <fullName evidence="1">Uncharacterized protein</fullName>
    </submittedName>
</protein>
<evidence type="ECO:0000313" key="1">
    <source>
        <dbReference type="EMBL" id="TKR57638.1"/>
    </source>
</evidence>
<dbReference type="EMBL" id="AZBU02000014">
    <property type="protein sequence ID" value="TKR57638.1"/>
    <property type="molecule type" value="Genomic_DNA"/>
</dbReference>
<proteinExistence type="predicted"/>